<keyword evidence="3" id="KW-0812">Transmembrane</keyword>
<keyword evidence="3" id="KW-1133">Transmembrane helix</keyword>
<keyword evidence="1" id="KW-0175">Coiled coil</keyword>
<dbReference type="AlphaFoldDB" id="A0AA86N165"/>
<feature type="transmembrane region" description="Helical" evidence="3">
    <location>
        <begin position="133"/>
        <end position="153"/>
    </location>
</feature>
<sequence>MLQAARFGLSSLSLLALSLVLTALDVSSGLAALVPADPARYESPQPASTEDIRRDGTVDRDGTVESLPAEDLRTRDLEKVQKILEMKIVKQRLEDLGLSAEEAQNRLNRLSDAQLHLLASQIDQLFPGGIDHVLGTILTVLLIILVAVIIVILV</sequence>
<protein>
    <recommendedName>
        <fullName evidence="6">PA2779 family protein</fullName>
    </recommendedName>
</protein>
<dbReference type="Proteomes" id="UP001179121">
    <property type="component" value="Chromosome"/>
</dbReference>
<keyword evidence="5" id="KW-1185">Reference proteome</keyword>
<feature type="compositionally biased region" description="Basic and acidic residues" evidence="2">
    <location>
        <begin position="50"/>
        <end position="63"/>
    </location>
</feature>
<evidence type="ECO:0000313" key="4">
    <source>
        <dbReference type="EMBL" id="CAI4032759.1"/>
    </source>
</evidence>
<evidence type="ECO:0000256" key="1">
    <source>
        <dbReference type="SAM" id="Coils"/>
    </source>
</evidence>
<feature type="coiled-coil region" evidence="1">
    <location>
        <begin position="86"/>
        <end position="113"/>
    </location>
</feature>
<accession>A0AA86N165</accession>
<dbReference type="NCBIfam" id="NF033919">
    <property type="entry name" value="PA2779_fam"/>
    <property type="match status" value="1"/>
</dbReference>
<dbReference type="EMBL" id="OX365700">
    <property type="protein sequence ID" value="CAI4032759.1"/>
    <property type="molecule type" value="Genomic_DNA"/>
</dbReference>
<evidence type="ECO:0000256" key="2">
    <source>
        <dbReference type="SAM" id="MobiDB-lite"/>
    </source>
</evidence>
<evidence type="ECO:0000256" key="3">
    <source>
        <dbReference type="SAM" id="Phobius"/>
    </source>
</evidence>
<organism evidence="4 5">
    <name type="scientific">Nitrospira tepida</name>
    <dbReference type="NCBI Taxonomy" id="2973512"/>
    <lineage>
        <taxon>Bacteria</taxon>
        <taxon>Pseudomonadati</taxon>
        <taxon>Nitrospirota</taxon>
        <taxon>Nitrospiria</taxon>
        <taxon>Nitrospirales</taxon>
        <taxon>Nitrospiraceae</taxon>
        <taxon>Nitrospira</taxon>
    </lineage>
</organism>
<dbReference type="InterPro" id="IPR046735">
    <property type="entry name" value="PA2779-like"/>
</dbReference>
<reference evidence="4" key="1">
    <citation type="submission" date="2022-10" db="EMBL/GenBank/DDBJ databases">
        <authorList>
            <person name="Koch H."/>
        </authorList>
    </citation>
    <scope>NUCLEOTIDE SEQUENCE</scope>
    <source>
        <strain evidence="4">DNF</strain>
    </source>
</reference>
<dbReference type="KEGG" id="nti:DNFV4_03189"/>
<proteinExistence type="predicted"/>
<evidence type="ECO:0008006" key="6">
    <source>
        <dbReference type="Google" id="ProtNLM"/>
    </source>
</evidence>
<feature type="region of interest" description="Disordered" evidence="2">
    <location>
        <begin position="39"/>
        <end position="63"/>
    </location>
</feature>
<dbReference type="RefSeq" id="WP_289269473.1">
    <property type="nucleotide sequence ID" value="NZ_OX365700.1"/>
</dbReference>
<gene>
    <name evidence="4" type="ORF">DNFV4_03189</name>
</gene>
<keyword evidence="3" id="KW-0472">Membrane</keyword>
<evidence type="ECO:0000313" key="5">
    <source>
        <dbReference type="Proteomes" id="UP001179121"/>
    </source>
</evidence>
<name>A0AA86N165_9BACT</name>
<dbReference type="Pfam" id="PF20332">
    <property type="entry name" value="DUF6627"/>
    <property type="match status" value="1"/>
</dbReference>